<evidence type="ECO:0000256" key="1">
    <source>
        <dbReference type="ARBA" id="ARBA00004442"/>
    </source>
</evidence>
<evidence type="ECO:0000313" key="9">
    <source>
        <dbReference type="Proteomes" id="UP000294834"/>
    </source>
</evidence>
<comment type="similarity">
    <text evidence="2">Belongs to the SusD family.</text>
</comment>
<dbReference type="RefSeq" id="WP_038605603.1">
    <property type="nucleotide sequence ID" value="NZ_CAXYLN010000002.1"/>
</dbReference>
<keyword evidence="5" id="KW-0998">Cell outer membrane</keyword>
<keyword evidence="3" id="KW-0732">Signal</keyword>
<dbReference type="AlphaFoldDB" id="A0AAX2R078"/>
<evidence type="ECO:0000259" key="7">
    <source>
        <dbReference type="Pfam" id="PF14322"/>
    </source>
</evidence>
<dbReference type="PROSITE" id="PS51257">
    <property type="entry name" value="PROKAR_LIPOPROTEIN"/>
    <property type="match status" value="1"/>
</dbReference>
<feature type="domain" description="RagB/SusD" evidence="6">
    <location>
        <begin position="359"/>
        <end position="526"/>
    </location>
</feature>
<dbReference type="SUPFAM" id="SSF48452">
    <property type="entry name" value="TPR-like"/>
    <property type="match status" value="1"/>
</dbReference>
<feature type="domain" description="SusD-like N-terminal" evidence="7">
    <location>
        <begin position="52"/>
        <end position="234"/>
    </location>
</feature>
<name>A0AAX2R078_9BACT</name>
<dbReference type="KEGG" id="bdh:GV66_09070"/>
<dbReference type="GO" id="GO:0009279">
    <property type="term" value="C:cell outer membrane"/>
    <property type="evidence" value="ECO:0007669"/>
    <property type="project" value="UniProtKB-SubCell"/>
</dbReference>
<organism evidence="8 9">
    <name type="scientific">Phocaeicola dorei</name>
    <dbReference type="NCBI Taxonomy" id="357276"/>
    <lineage>
        <taxon>Bacteria</taxon>
        <taxon>Pseudomonadati</taxon>
        <taxon>Bacteroidota</taxon>
        <taxon>Bacteroidia</taxon>
        <taxon>Bacteroidales</taxon>
        <taxon>Bacteroidaceae</taxon>
        <taxon>Phocaeicola</taxon>
    </lineage>
</organism>
<dbReference type="InterPro" id="IPR033985">
    <property type="entry name" value="SusD-like_N"/>
</dbReference>
<comment type="subcellular location">
    <subcellularLocation>
        <location evidence="1">Cell outer membrane</location>
    </subcellularLocation>
</comment>
<proteinExistence type="inferred from homology"/>
<protein>
    <submittedName>
        <fullName evidence="8">RagB/SusD family nutrient uptake outer membrane protein</fullName>
    </submittedName>
</protein>
<dbReference type="InterPro" id="IPR012944">
    <property type="entry name" value="SusD_RagB_dom"/>
</dbReference>
<reference evidence="8 9" key="1">
    <citation type="journal article" date="2019" name="Nat. Microbiol.">
        <title>Genomic variation and strain-specific functional adaptation in the human gut microbiome during early life.</title>
        <authorList>
            <person name="Vatanen T."/>
            <person name="Plichta D.R."/>
            <person name="Somani J."/>
            <person name="Munch P.C."/>
            <person name="Arthur T.D."/>
            <person name="Hall A.B."/>
            <person name="Rudolf S."/>
            <person name="Oakeley E.J."/>
            <person name="Ke X."/>
            <person name="Young R.A."/>
            <person name="Haiser H.J."/>
            <person name="Kolde R."/>
            <person name="Yassour M."/>
            <person name="Luopajarvi K."/>
            <person name="Siljander H."/>
            <person name="Virtanen S.M."/>
            <person name="Ilonen J."/>
            <person name="Uibo R."/>
            <person name="Tillmann V."/>
            <person name="Mokurov S."/>
            <person name="Dorshakova N."/>
            <person name="Porter J.A."/>
            <person name="McHardy A.C."/>
            <person name="Lahdesmaki H."/>
            <person name="Vlamakis H."/>
            <person name="Huttenhower C."/>
            <person name="Knip M."/>
            <person name="Xavier R.J."/>
        </authorList>
    </citation>
    <scope>NUCLEOTIDE SEQUENCE [LARGE SCALE GENOMIC DNA]</scope>
    <source>
        <strain evidence="8 9">RJX1052</strain>
    </source>
</reference>
<dbReference type="Proteomes" id="UP000294834">
    <property type="component" value="Unassembled WGS sequence"/>
</dbReference>
<dbReference type="Pfam" id="PF07980">
    <property type="entry name" value="SusD_RagB"/>
    <property type="match status" value="1"/>
</dbReference>
<evidence type="ECO:0000256" key="2">
    <source>
        <dbReference type="ARBA" id="ARBA00006275"/>
    </source>
</evidence>
<evidence type="ECO:0000313" key="8">
    <source>
        <dbReference type="EMBL" id="TDB06358.1"/>
    </source>
</evidence>
<dbReference type="Pfam" id="PF14322">
    <property type="entry name" value="SusD-like_3"/>
    <property type="match status" value="1"/>
</dbReference>
<gene>
    <name evidence="8" type="ORF">E1J06_02475</name>
</gene>
<evidence type="ECO:0000256" key="4">
    <source>
        <dbReference type="ARBA" id="ARBA00023136"/>
    </source>
</evidence>
<evidence type="ECO:0000256" key="5">
    <source>
        <dbReference type="ARBA" id="ARBA00023237"/>
    </source>
</evidence>
<comment type="caution">
    <text evidence="8">The sequence shown here is derived from an EMBL/GenBank/DDBJ whole genome shotgun (WGS) entry which is preliminary data.</text>
</comment>
<dbReference type="InterPro" id="IPR011990">
    <property type="entry name" value="TPR-like_helical_dom_sf"/>
</dbReference>
<dbReference type="EMBL" id="SLTX01000001">
    <property type="protein sequence ID" value="TDB06358.1"/>
    <property type="molecule type" value="Genomic_DNA"/>
</dbReference>
<evidence type="ECO:0000256" key="3">
    <source>
        <dbReference type="ARBA" id="ARBA00022729"/>
    </source>
</evidence>
<evidence type="ECO:0000259" key="6">
    <source>
        <dbReference type="Pfam" id="PF07980"/>
    </source>
</evidence>
<sequence length="536" mass="61416">MRSLFFHIDASKIRCQSIKTTVLAIFVSMFAGCTDLTETPYTFIDPGSYYKTEEQLNTALTGVYAGFRSFASNWALIYQLEIMTEHYSPGHTKQNSKALNAWQNVNQSTTYNFQIWDSGYDVINRANVILGRGEGIDMAEQTRAQIYAQVRFIRAYTMFTMLRIYGGLAIPESYTSGLDGLEIPRKTADETYDYIIQDLEYCIANLPTRSQWGSGAYYKASKGAAQALLGDVYLTRGCMNNNNTSDFQQAKKYLGEVIDSHEYELLPDYKDLWYWYVEEAAKNTKESLFECQFGTNANNELHLYFGVMDTQKSLGSKQYHRASVSHQAYFSYLPEDTRLSCMLTEYLTDAGEKRYWVPENHGFYGGVTGGWLTSGPGNVKFYDRTEAAYTSGCAKANFILIRYSDVLLNYAEVENYLNGPTSDAYEKLNEVHQRSLPTPVTSGLSKEDFDKAVYQERSWELLGEGQLYFDELRTNRLGKNVYEHVRKYFDLGYYLYDKLQFVPQQSFLWKIPQTSLDSNPALEQNPDNISDPNYPI</sequence>
<dbReference type="CDD" id="cd08977">
    <property type="entry name" value="SusD"/>
    <property type="match status" value="1"/>
</dbReference>
<dbReference type="Gene3D" id="1.25.40.390">
    <property type="match status" value="1"/>
</dbReference>
<accession>A0AAX2R078</accession>
<keyword evidence="4" id="KW-0472">Membrane</keyword>